<comment type="subunit">
    <text evidence="2">Homotrimer.</text>
</comment>
<evidence type="ECO:0000256" key="10">
    <source>
        <dbReference type="ARBA" id="ARBA00023237"/>
    </source>
</evidence>
<evidence type="ECO:0000256" key="6">
    <source>
        <dbReference type="ARBA" id="ARBA00022729"/>
    </source>
</evidence>
<dbReference type="CDD" id="cd00342">
    <property type="entry name" value="gram_neg_porins"/>
    <property type="match status" value="1"/>
</dbReference>
<feature type="domain" description="Porin" evidence="12">
    <location>
        <begin position="12"/>
        <end position="340"/>
    </location>
</feature>
<keyword evidence="8" id="KW-0626">Porin</keyword>
<dbReference type="Pfam" id="PF13609">
    <property type="entry name" value="Porin_4"/>
    <property type="match status" value="1"/>
</dbReference>
<evidence type="ECO:0000259" key="12">
    <source>
        <dbReference type="Pfam" id="PF13609"/>
    </source>
</evidence>
<feature type="chain" id="PRO_5047260595" evidence="11">
    <location>
        <begin position="24"/>
        <end position="361"/>
    </location>
</feature>
<sequence>MKKLSLTLAPAMALAAAAGPAQAQSSVNLYALVDVNVSHYSAGSKSGAVDDTAVNDGTTNGLNGSRWGIKAYEDLGGGLKAGVLLESGVLADTGNLGQGGRSFGRQGYIFLSSASLGELRLGRQYIFEDSVMWQTNPFGNALTLNPGTGVTNVGKGLPFWLNAPRADNVIQWQSLNYGGFQAAVQVAPQEGAQDRFHGLKLSYGAGAFNTAVSYEWNKSQTESGNVNRSLTLAANYDFGSVKVLGGVQRNSELRTTSGNGAFIGSNLVVTGPVSFTAEQINGYTLGAEVPWGRFLFGANYTGVKYESATGQSLSLGKVALGARYGLSKTTFVYASASQATGDLKDYIAQRSVTQAGLRVSF</sequence>
<keyword evidence="3" id="KW-0813">Transport</keyword>
<evidence type="ECO:0000256" key="3">
    <source>
        <dbReference type="ARBA" id="ARBA00022448"/>
    </source>
</evidence>
<dbReference type="Gene3D" id="2.40.160.10">
    <property type="entry name" value="Porin"/>
    <property type="match status" value="1"/>
</dbReference>
<proteinExistence type="predicted"/>
<evidence type="ECO:0000256" key="4">
    <source>
        <dbReference type="ARBA" id="ARBA00022452"/>
    </source>
</evidence>
<comment type="caution">
    <text evidence="13">The sequence shown here is derived from an EMBL/GenBank/DDBJ whole genome shotgun (WGS) entry which is preliminary data.</text>
</comment>
<keyword evidence="5" id="KW-0812">Transmembrane</keyword>
<comment type="subcellular location">
    <subcellularLocation>
        <location evidence="1">Cell outer membrane</location>
        <topology evidence="1">Multi-pass membrane protein</topology>
    </subcellularLocation>
</comment>
<keyword evidence="7" id="KW-0406">Ion transport</keyword>
<keyword evidence="9" id="KW-0472">Membrane</keyword>
<name>A0ABU9BUA8_9BURK</name>
<dbReference type="RefSeq" id="WP_341427863.1">
    <property type="nucleotide sequence ID" value="NZ_JBBUTG010000016.1"/>
</dbReference>
<keyword evidence="14" id="KW-1185">Reference proteome</keyword>
<reference evidence="13 14" key="1">
    <citation type="submission" date="2024-04" db="EMBL/GenBank/DDBJ databases">
        <title>Novel species of the genus Ideonella isolated from streams.</title>
        <authorList>
            <person name="Lu H."/>
        </authorList>
    </citation>
    <scope>NUCLEOTIDE SEQUENCE [LARGE SCALE GENOMIC DNA]</scope>
    <source>
        <strain evidence="13 14">DXS29W</strain>
    </source>
</reference>
<feature type="signal peptide" evidence="11">
    <location>
        <begin position="1"/>
        <end position="23"/>
    </location>
</feature>
<dbReference type="InterPro" id="IPR033900">
    <property type="entry name" value="Gram_neg_porin_domain"/>
</dbReference>
<accession>A0ABU9BUA8</accession>
<protein>
    <submittedName>
        <fullName evidence="13">Porin</fullName>
    </submittedName>
</protein>
<dbReference type="SUPFAM" id="SSF56935">
    <property type="entry name" value="Porins"/>
    <property type="match status" value="1"/>
</dbReference>
<evidence type="ECO:0000256" key="11">
    <source>
        <dbReference type="SAM" id="SignalP"/>
    </source>
</evidence>
<evidence type="ECO:0000256" key="9">
    <source>
        <dbReference type="ARBA" id="ARBA00023136"/>
    </source>
</evidence>
<organism evidence="13 14">
    <name type="scientific">Ideonella lacteola</name>
    <dbReference type="NCBI Taxonomy" id="2984193"/>
    <lineage>
        <taxon>Bacteria</taxon>
        <taxon>Pseudomonadati</taxon>
        <taxon>Pseudomonadota</taxon>
        <taxon>Betaproteobacteria</taxon>
        <taxon>Burkholderiales</taxon>
        <taxon>Sphaerotilaceae</taxon>
        <taxon>Ideonella</taxon>
    </lineage>
</organism>
<dbReference type="InterPro" id="IPR050298">
    <property type="entry name" value="Gram-neg_bact_OMP"/>
</dbReference>
<keyword evidence="10" id="KW-0998">Cell outer membrane</keyword>
<gene>
    <name evidence="13" type="ORF">AACH06_21690</name>
</gene>
<dbReference type="PANTHER" id="PTHR34501">
    <property type="entry name" value="PROTEIN YDDL-RELATED"/>
    <property type="match status" value="1"/>
</dbReference>
<dbReference type="Proteomes" id="UP001371218">
    <property type="component" value="Unassembled WGS sequence"/>
</dbReference>
<keyword evidence="4" id="KW-1134">Transmembrane beta strand</keyword>
<evidence type="ECO:0000256" key="8">
    <source>
        <dbReference type="ARBA" id="ARBA00023114"/>
    </source>
</evidence>
<dbReference type="InterPro" id="IPR023614">
    <property type="entry name" value="Porin_dom_sf"/>
</dbReference>
<evidence type="ECO:0000256" key="5">
    <source>
        <dbReference type="ARBA" id="ARBA00022692"/>
    </source>
</evidence>
<evidence type="ECO:0000313" key="13">
    <source>
        <dbReference type="EMBL" id="MEK8033441.1"/>
    </source>
</evidence>
<keyword evidence="6 11" id="KW-0732">Signal</keyword>
<dbReference type="PANTHER" id="PTHR34501:SF9">
    <property type="entry name" value="MAJOR OUTER MEMBRANE PROTEIN P.IA"/>
    <property type="match status" value="1"/>
</dbReference>
<evidence type="ECO:0000256" key="1">
    <source>
        <dbReference type="ARBA" id="ARBA00004571"/>
    </source>
</evidence>
<evidence type="ECO:0000256" key="2">
    <source>
        <dbReference type="ARBA" id="ARBA00011233"/>
    </source>
</evidence>
<dbReference type="EMBL" id="JBBUTG010000016">
    <property type="protein sequence ID" value="MEK8033441.1"/>
    <property type="molecule type" value="Genomic_DNA"/>
</dbReference>
<evidence type="ECO:0000256" key="7">
    <source>
        <dbReference type="ARBA" id="ARBA00023065"/>
    </source>
</evidence>
<evidence type="ECO:0000313" key="14">
    <source>
        <dbReference type="Proteomes" id="UP001371218"/>
    </source>
</evidence>